<dbReference type="Proteomes" id="UP000094067">
    <property type="component" value="Unassembled WGS sequence"/>
</dbReference>
<sequence length="270" mass="30176">MRITNGSDPVFDKLVTGKDKYLFNLLYRIREDPGSFLATDDSTCIIARSNPNTPVWIWLKHPPVPPVRQEIAAYLSQCLAESSCVNISSCPAYSEELLREAAAQNHGEYLVNKLLNSYACLSVRPVKTCGRIRIPDPSLKEAMARLITVMYLDAGLGELSREEALDFAEEKTASDRLFLWENEQGEIVSMVNIAHCTPEYARLNAVVTDRSHRCKGYGAMLVSQVSQRLLQAGQIPVLYADAGYPPSNALYRKIGYTEQGQVAEQRIICR</sequence>
<dbReference type="PANTHER" id="PTHR31143:SF2">
    <property type="entry name" value="FR47-LIKE DOMAIN-CONTAINING PROTEIN-RELATED"/>
    <property type="match status" value="1"/>
</dbReference>
<dbReference type="CDD" id="cd04301">
    <property type="entry name" value="NAT_SF"/>
    <property type="match status" value="1"/>
</dbReference>
<dbReference type="PANTHER" id="PTHR31143">
    <property type="match status" value="1"/>
</dbReference>
<dbReference type="EMBL" id="MCGH01000001">
    <property type="protein sequence ID" value="ODM08638.1"/>
    <property type="molecule type" value="Genomic_DNA"/>
</dbReference>
<reference evidence="2 3" key="1">
    <citation type="submission" date="2016-07" db="EMBL/GenBank/DDBJ databases">
        <title>Characterization of isolates of Eisenbergiella tayi derived from blood cultures, using whole genome sequencing.</title>
        <authorList>
            <person name="Burdz T."/>
            <person name="Wiebe D."/>
            <person name="Huynh C."/>
            <person name="Bernard K."/>
        </authorList>
    </citation>
    <scope>NUCLEOTIDE SEQUENCE [LARGE SCALE GENOMIC DNA]</scope>
    <source>
        <strain evidence="2 3">NML 110608</strain>
    </source>
</reference>
<dbReference type="AlphaFoldDB" id="A0A1E3AIS2"/>
<dbReference type="InterPro" id="IPR013653">
    <property type="entry name" value="GCN5-like_dom"/>
</dbReference>
<evidence type="ECO:0000313" key="2">
    <source>
        <dbReference type="EMBL" id="ODM08638.1"/>
    </source>
</evidence>
<name>A0A1E3AIS2_9FIRM</name>
<organism evidence="2 3">
    <name type="scientific">Eisenbergiella tayi</name>
    <dbReference type="NCBI Taxonomy" id="1432052"/>
    <lineage>
        <taxon>Bacteria</taxon>
        <taxon>Bacillati</taxon>
        <taxon>Bacillota</taxon>
        <taxon>Clostridia</taxon>
        <taxon>Lachnospirales</taxon>
        <taxon>Lachnospiraceae</taxon>
        <taxon>Eisenbergiella</taxon>
    </lineage>
</organism>
<gene>
    <name evidence="2" type="ORF">BEI61_00267</name>
</gene>
<evidence type="ECO:0000313" key="3">
    <source>
        <dbReference type="Proteomes" id="UP000094067"/>
    </source>
</evidence>
<dbReference type="GO" id="GO:0016747">
    <property type="term" value="F:acyltransferase activity, transferring groups other than amino-acyl groups"/>
    <property type="evidence" value="ECO:0007669"/>
    <property type="project" value="InterPro"/>
</dbReference>
<dbReference type="InterPro" id="IPR016181">
    <property type="entry name" value="Acyl_CoA_acyltransferase"/>
</dbReference>
<dbReference type="PROSITE" id="PS51186">
    <property type="entry name" value="GNAT"/>
    <property type="match status" value="1"/>
</dbReference>
<accession>A0A1E3AIS2</accession>
<feature type="domain" description="N-acetyltransferase" evidence="1">
    <location>
        <begin position="130"/>
        <end position="270"/>
    </location>
</feature>
<dbReference type="InterPro" id="IPR027365">
    <property type="entry name" value="GNAT_acetyltra_YdfB-like"/>
</dbReference>
<evidence type="ECO:0000259" key="1">
    <source>
        <dbReference type="PROSITE" id="PS51186"/>
    </source>
</evidence>
<dbReference type="InterPro" id="IPR000182">
    <property type="entry name" value="GNAT_dom"/>
</dbReference>
<dbReference type="Gene3D" id="3.40.630.30">
    <property type="match status" value="1"/>
</dbReference>
<comment type="caution">
    <text evidence="2">The sequence shown here is derived from an EMBL/GenBank/DDBJ whole genome shotgun (WGS) entry which is preliminary data.</text>
</comment>
<dbReference type="SUPFAM" id="SSF55729">
    <property type="entry name" value="Acyl-CoA N-acyltransferases (Nat)"/>
    <property type="match status" value="1"/>
</dbReference>
<protein>
    <submittedName>
        <fullName evidence="2">FR47-like protein</fullName>
    </submittedName>
</protein>
<dbReference type="Pfam" id="PF08445">
    <property type="entry name" value="FR47"/>
    <property type="match status" value="1"/>
</dbReference>
<dbReference type="RefSeq" id="WP_069150977.1">
    <property type="nucleotide sequence ID" value="NZ_BAABXS010000001.1"/>
</dbReference>
<proteinExistence type="predicted"/>